<dbReference type="KEGG" id="ovi:T265_07812"/>
<dbReference type="RefSeq" id="XP_009171705.1">
    <property type="nucleotide sequence ID" value="XM_009173441.1"/>
</dbReference>
<evidence type="ECO:0000313" key="1">
    <source>
        <dbReference type="EMBL" id="KER24543.1"/>
    </source>
</evidence>
<organism evidence="1 2">
    <name type="scientific">Opisthorchis viverrini</name>
    <name type="common">Southeast Asian liver fluke</name>
    <dbReference type="NCBI Taxonomy" id="6198"/>
    <lineage>
        <taxon>Eukaryota</taxon>
        <taxon>Metazoa</taxon>
        <taxon>Spiralia</taxon>
        <taxon>Lophotrochozoa</taxon>
        <taxon>Platyhelminthes</taxon>
        <taxon>Trematoda</taxon>
        <taxon>Digenea</taxon>
        <taxon>Opisthorchiida</taxon>
        <taxon>Opisthorchiata</taxon>
        <taxon>Opisthorchiidae</taxon>
        <taxon>Opisthorchis</taxon>
    </lineage>
</organism>
<proteinExistence type="predicted"/>
<dbReference type="EMBL" id="KL596806">
    <property type="protein sequence ID" value="KER24543.1"/>
    <property type="molecule type" value="Genomic_DNA"/>
</dbReference>
<accession>A0A074ZBM0</accession>
<sequence>MVTLNALLLDRKRTTVECFLRSILRDDPSGKSAKLLTGRSVVRIPPLPLDFPCLGLGSLEVSQPSCFLRATECGAPGRPMFQLVRYSRYRDTATFSSLQFKAGWCTNECILRIPYNFVSTRLTDGLMSLKKGEADHGLSSSHKRIKTHRFRKCLVTIGRFILGNKSTDCRQTFPNTMGFDPQRGRDEPSLGDLTVSQSLCLLRVAWQLGTGSMLHLNDFLCWASFCS</sequence>
<keyword evidence="2" id="KW-1185">Reference proteome</keyword>
<dbReference type="AlphaFoldDB" id="A0A074ZBM0"/>
<evidence type="ECO:0000313" key="2">
    <source>
        <dbReference type="Proteomes" id="UP000054324"/>
    </source>
</evidence>
<dbReference type="Proteomes" id="UP000054324">
    <property type="component" value="Unassembled WGS sequence"/>
</dbReference>
<gene>
    <name evidence="1" type="ORF">T265_07812</name>
</gene>
<protein>
    <submittedName>
        <fullName evidence="1">Uncharacterized protein</fullName>
    </submittedName>
</protein>
<dbReference type="GeneID" id="20321991"/>
<dbReference type="CTD" id="20321991"/>
<name>A0A074ZBM0_OPIVI</name>
<reference evidence="1 2" key="1">
    <citation type="submission" date="2013-11" db="EMBL/GenBank/DDBJ databases">
        <title>Opisthorchis viverrini - life in the bile duct.</title>
        <authorList>
            <person name="Young N.D."/>
            <person name="Nagarajan N."/>
            <person name="Lin S.J."/>
            <person name="Korhonen P.K."/>
            <person name="Jex A.R."/>
            <person name="Hall R.S."/>
            <person name="Safavi-Hemami H."/>
            <person name="Kaewkong W."/>
            <person name="Bertrand D."/>
            <person name="Gao S."/>
            <person name="Seet Q."/>
            <person name="Wongkham S."/>
            <person name="Teh B.T."/>
            <person name="Wongkham C."/>
            <person name="Intapan P.M."/>
            <person name="Maleewong W."/>
            <person name="Yang X."/>
            <person name="Hu M."/>
            <person name="Wang Z."/>
            <person name="Hofmann A."/>
            <person name="Sternberg P.W."/>
            <person name="Tan P."/>
            <person name="Wang J."/>
            <person name="Gasser R.B."/>
        </authorList>
    </citation>
    <scope>NUCLEOTIDE SEQUENCE [LARGE SCALE GENOMIC DNA]</scope>
</reference>
<dbReference type="OrthoDB" id="3945418at2759"/>